<evidence type="ECO:0000313" key="2">
    <source>
        <dbReference type="Proteomes" id="UP000549617"/>
    </source>
</evidence>
<dbReference type="Proteomes" id="UP000549617">
    <property type="component" value="Unassembled WGS sequence"/>
</dbReference>
<name>A0A7W9AGQ7_9SPHN</name>
<proteinExistence type="predicted"/>
<dbReference type="InterPro" id="IPR029063">
    <property type="entry name" value="SAM-dependent_MTases_sf"/>
</dbReference>
<sequence length="416" mass="46283">MNGMAVNEVSDTNQRVRDAVLRHGQLSKQGLLERAFTFAFRGLVYAQIWEDPAIDLEALQITPDSHVVTIASGGCNVLSYLTADPARITAVDLNTAHIALNRLKLAAATHLPDHASFRRFFGEADQAENVADYEYHVRPHLDAVSRRYWEGRDLIGRRRIGGFAKGIYRRGLLGGFIGTAHLLAKLYRIDPGALLAANSVEEQRTIFEEKLAPIFDKKFVRWLTDQPASLFGLGIPPAQYEALAGDDPEGMAAVLRARLEKLACDFDIRQNYFAWQAFGRGYGKGPDAPLPPYLQPAHYEAVKGRIGRVDVRHANFADFLDSQPQASLDRFVLLDAQDWMTDAQLERLWIGITRTSKPGARVVFRTAAAPSLLPGRVPDSILSRWHYKAAASRDFTARDRSSIYGGVHLYVLKGAD</sequence>
<dbReference type="AlphaFoldDB" id="A0A7W9AGQ7"/>
<protein>
    <submittedName>
        <fullName evidence="1">S-adenosylmethionine-diacylglycerol 3-amino-3-carboxypropyl transferase</fullName>
    </submittedName>
</protein>
<dbReference type="SUPFAM" id="SSF53335">
    <property type="entry name" value="S-adenosyl-L-methionine-dependent methyltransferases"/>
    <property type="match status" value="1"/>
</dbReference>
<evidence type="ECO:0000313" key="1">
    <source>
        <dbReference type="EMBL" id="MBB5685196.1"/>
    </source>
</evidence>
<reference evidence="1 2" key="1">
    <citation type="submission" date="2020-08" db="EMBL/GenBank/DDBJ databases">
        <title>Genomic Encyclopedia of Type Strains, Phase IV (KMG-IV): sequencing the most valuable type-strain genomes for metagenomic binning, comparative biology and taxonomic classification.</title>
        <authorList>
            <person name="Goeker M."/>
        </authorList>
    </citation>
    <scope>NUCLEOTIDE SEQUENCE [LARGE SCALE GENOMIC DNA]</scope>
    <source>
        <strain evidence="1 2">DSM 25079</strain>
    </source>
</reference>
<gene>
    <name evidence="1" type="ORF">FHS49_001204</name>
</gene>
<comment type="caution">
    <text evidence="1">The sequence shown here is derived from an EMBL/GenBank/DDBJ whole genome shotgun (WGS) entry which is preliminary data.</text>
</comment>
<organism evidence="1 2">
    <name type="scientific">Sphingobium boeckii</name>
    <dbReference type="NCBI Taxonomy" id="1082345"/>
    <lineage>
        <taxon>Bacteria</taxon>
        <taxon>Pseudomonadati</taxon>
        <taxon>Pseudomonadota</taxon>
        <taxon>Alphaproteobacteria</taxon>
        <taxon>Sphingomonadales</taxon>
        <taxon>Sphingomonadaceae</taxon>
        <taxon>Sphingobium</taxon>
    </lineage>
</organism>
<dbReference type="Pfam" id="PF11899">
    <property type="entry name" value="DUF3419"/>
    <property type="match status" value="1"/>
</dbReference>
<dbReference type="EMBL" id="JACIJC010000002">
    <property type="protein sequence ID" value="MBB5685196.1"/>
    <property type="molecule type" value="Genomic_DNA"/>
</dbReference>
<keyword evidence="1" id="KW-0808">Transferase</keyword>
<dbReference type="PANTHER" id="PTHR47473:SF1">
    <property type="entry name" value="METHYLTRANSFERASE DOMAIN-CONTAINING PROTEIN"/>
    <property type="match status" value="1"/>
</dbReference>
<dbReference type="PANTHER" id="PTHR47473">
    <property type="entry name" value="BTA1P"/>
    <property type="match status" value="1"/>
</dbReference>
<dbReference type="InterPro" id="IPR021829">
    <property type="entry name" value="DUF3419"/>
</dbReference>
<accession>A0A7W9AGQ7</accession>
<dbReference type="GO" id="GO:0016740">
    <property type="term" value="F:transferase activity"/>
    <property type="evidence" value="ECO:0007669"/>
    <property type="project" value="UniProtKB-KW"/>
</dbReference>
<keyword evidence="2" id="KW-1185">Reference proteome</keyword>